<dbReference type="GO" id="GO:0015562">
    <property type="term" value="F:efflux transmembrane transporter activity"/>
    <property type="evidence" value="ECO:0007669"/>
    <property type="project" value="InterPro"/>
</dbReference>
<accession>A0A1J5S319</accession>
<dbReference type="EMBL" id="MLJW01000116">
    <property type="protein sequence ID" value="OIQ98636.1"/>
    <property type="molecule type" value="Genomic_DNA"/>
</dbReference>
<name>A0A1J5S319_9ZZZZ</name>
<dbReference type="SUPFAM" id="SSF56954">
    <property type="entry name" value="Outer membrane efflux proteins (OEP)"/>
    <property type="match status" value="1"/>
</dbReference>
<proteinExistence type="predicted"/>
<dbReference type="Gene3D" id="1.20.1600.10">
    <property type="entry name" value="Outer membrane efflux proteins (OEP)"/>
    <property type="match status" value="1"/>
</dbReference>
<reference evidence="1" key="1">
    <citation type="submission" date="2016-10" db="EMBL/GenBank/DDBJ databases">
        <title>Sequence of Gallionella enrichment culture.</title>
        <authorList>
            <person name="Poehlein A."/>
            <person name="Muehling M."/>
            <person name="Daniel R."/>
        </authorList>
    </citation>
    <scope>NUCLEOTIDE SEQUENCE</scope>
</reference>
<evidence type="ECO:0000313" key="1">
    <source>
        <dbReference type="EMBL" id="OIQ98636.1"/>
    </source>
</evidence>
<gene>
    <name evidence="1" type="ORF">GALL_192940</name>
</gene>
<dbReference type="InterPro" id="IPR010131">
    <property type="entry name" value="MdtP/NodT-like"/>
</dbReference>
<dbReference type="AlphaFoldDB" id="A0A1J5S319"/>
<sequence length="442" mass="48907">MHSLLSGFGRSTLFRTGQIGIYIKVLAILLAFPLSAFAQNELSLADAQRLAVDRSRQLAGQDAAVAADRDLAVSAAQNPDPVLSAGIDNLPVTGADQYSIGNDFMTQRRIGVMQEFTRGEKKRLRGEHYEQEAEKTLIEKAEMTLVIQRDTALAWLDRYYAEASARLIEDQIRQAQGEIEAAETAYRAGRGSQPDVLAARAALVGLQDRASEIARKVRIAKIALVREIGEPGDLPLAQKPSIDQIPINPGALDQHIAMHPGIALLAKQEDLAAIDAQVAQANKQSDWSVELSYAQRGSQYSNMASIGVSIPLQWDQANRQDREVAARFAQASQIRAQREEAMRTETAEVRSMIAEWESARERQSRFERELVPLSNERTQAELSAYRSGKSSLNNILAARRNETDARLQALQMEAEAARLWAQLNFHFLHDDTGRVAPDKDAQ</sequence>
<organism evidence="1">
    <name type="scientific">mine drainage metagenome</name>
    <dbReference type="NCBI Taxonomy" id="410659"/>
    <lineage>
        <taxon>unclassified sequences</taxon>
        <taxon>metagenomes</taxon>
        <taxon>ecological metagenomes</taxon>
    </lineage>
</organism>
<protein>
    <submittedName>
        <fullName evidence="1">Outer membrane efflux protein</fullName>
    </submittedName>
</protein>
<dbReference type="PANTHER" id="PTHR30203">
    <property type="entry name" value="OUTER MEMBRANE CATION EFFLUX PROTEIN"/>
    <property type="match status" value="1"/>
</dbReference>
<comment type="caution">
    <text evidence="1">The sequence shown here is derived from an EMBL/GenBank/DDBJ whole genome shotgun (WGS) entry which is preliminary data.</text>
</comment>